<keyword evidence="8 12" id="KW-0067">ATP-binding</keyword>
<dbReference type="PROSITE" id="PS00867">
    <property type="entry name" value="CPSASE_2"/>
    <property type="match status" value="1"/>
</dbReference>
<dbReference type="SUPFAM" id="SSF51246">
    <property type="entry name" value="Rudiment single hybrid motif"/>
    <property type="match status" value="1"/>
</dbReference>
<dbReference type="SMR" id="A7NN61"/>
<dbReference type="UniPathway" id="UPA00655">
    <property type="reaction ID" value="UER00711"/>
</dbReference>
<dbReference type="GO" id="GO:0046872">
    <property type="term" value="F:metal ion binding"/>
    <property type="evidence" value="ECO:0007669"/>
    <property type="project" value="UniProtKB-KW"/>
</dbReference>
<gene>
    <name evidence="16" type="ordered locus">Rcas_2931</name>
</gene>
<dbReference type="InterPro" id="IPR051602">
    <property type="entry name" value="ACC_Biotin_Carboxylase"/>
</dbReference>
<dbReference type="GO" id="GO:0006633">
    <property type="term" value="P:fatty acid biosynthetic process"/>
    <property type="evidence" value="ECO:0007669"/>
    <property type="project" value="UniProtKB-KW"/>
</dbReference>
<dbReference type="EMBL" id="CP000804">
    <property type="protein sequence ID" value="ABU58993.1"/>
    <property type="molecule type" value="Genomic_DNA"/>
</dbReference>
<reference evidence="16 17" key="1">
    <citation type="submission" date="2007-08" db="EMBL/GenBank/DDBJ databases">
        <title>Complete sequence of Roseiflexus castenholzii DSM 13941.</title>
        <authorList>
            <consortium name="US DOE Joint Genome Institute"/>
            <person name="Copeland A."/>
            <person name="Lucas S."/>
            <person name="Lapidus A."/>
            <person name="Barry K."/>
            <person name="Glavina del Rio T."/>
            <person name="Dalin E."/>
            <person name="Tice H."/>
            <person name="Pitluck S."/>
            <person name="Thompson L.S."/>
            <person name="Brettin T."/>
            <person name="Bruce D."/>
            <person name="Detter J.C."/>
            <person name="Han C."/>
            <person name="Tapia R."/>
            <person name="Schmutz J."/>
            <person name="Larimer F."/>
            <person name="Land M."/>
            <person name="Hauser L."/>
            <person name="Kyrpides N."/>
            <person name="Mikhailova N."/>
            <person name="Bryant D.A."/>
            <person name="Hanada S."/>
            <person name="Tsukatani Y."/>
            <person name="Richardson P."/>
        </authorList>
    </citation>
    <scope>NUCLEOTIDE SEQUENCE [LARGE SCALE GENOMIC DNA]</scope>
    <source>
        <strain evidence="17">DSM 13941 / HLO8</strain>
    </source>
</reference>
<dbReference type="InterPro" id="IPR011764">
    <property type="entry name" value="Biotin_carboxylation_dom"/>
</dbReference>
<evidence type="ECO:0000313" key="17">
    <source>
        <dbReference type="Proteomes" id="UP000000263"/>
    </source>
</evidence>
<keyword evidence="10 13" id="KW-0092">Biotin</keyword>
<dbReference type="FunFam" id="3.40.50.20:FF:000010">
    <property type="entry name" value="Propionyl-CoA carboxylase subunit alpha"/>
    <property type="match status" value="1"/>
</dbReference>
<dbReference type="RefSeq" id="WP_012121417.1">
    <property type="nucleotide sequence ID" value="NC_009767.1"/>
</dbReference>
<dbReference type="Pfam" id="PF02785">
    <property type="entry name" value="Biotin_carb_C"/>
    <property type="match status" value="1"/>
</dbReference>
<dbReference type="PANTHER" id="PTHR48095:SF2">
    <property type="entry name" value="BIOTIN CARBOXYLASE, CHLOROPLASTIC"/>
    <property type="match status" value="1"/>
</dbReference>
<dbReference type="SUPFAM" id="SSF52440">
    <property type="entry name" value="PreATP-grasp domain"/>
    <property type="match status" value="1"/>
</dbReference>
<evidence type="ECO:0000259" key="15">
    <source>
        <dbReference type="PROSITE" id="PS50979"/>
    </source>
</evidence>
<keyword evidence="9" id="KW-0460">Magnesium</keyword>
<dbReference type="InterPro" id="IPR011761">
    <property type="entry name" value="ATP-grasp"/>
</dbReference>
<comment type="catalytic activity">
    <reaction evidence="11 13">
        <text>N(6)-biotinyl-L-lysyl-[protein] + hydrogencarbonate + ATP = N(6)-carboxybiotinyl-L-lysyl-[protein] + ADP + phosphate + H(+)</text>
        <dbReference type="Rhea" id="RHEA:13501"/>
        <dbReference type="Rhea" id="RHEA-COMP:10505"/>
        <dbReference type="Rhea" id="RHEA-COMP:10506"/>
        <dbReference type="ChEBI" id="CHEBI:15378"/>
        <dbReference type="ChEBI" id="CHEBI:17544"/>
        <dbReference type="ChEBI" id="CHEBI:30616"/>
        <dbReference type="ChEBI" id="CHEBI:43474"/>
        <dbReference type="ChEBI" id="CHEBI:83144"/>
        <dbReference type="ChEBI" id="CHEBI:83145"/>
        <dbReference type="ChEBI" id="CHEBI:456216"/>
        <dbReference type="EC" id="6.3.4.14"/>
    </reaction>
</comment>
<dbReference type="GO" id="GO:0004075">
    <property type="term" value="F:biotin carboxylase activity"/>
    <property type="evidence" value="ECO:0007669"/>
    <property type="project" value="UniProtKB-EC"/>
</dbReference>
<evidence type="ECO:0000256" key="2">
    <source>
        <dbReference type="ARBA" id="ARBA00004956"/>
    </source>
</evidence>
<keyword evidence="5 13" id="KW-0436">Ligase</keyword>
<dbReference type="GO" id="GO:0005524">
    <property type="term" value="F:ATP binding"/>
    <property type="evidence" value="ECO:0007669"/>
    <property type="project" value="UniProtKB-UniRule"/>
</dbReference>
<dbReference type="Pfam" id="PF00289">
    <property type="entry name" value="Biotin_carb_N"/>
    <property type="match status" value="1"/>
</dbReference>
<evidence type="ECO:0000256" key="13">
    <source>
        <dbReference type="RuleBase" id="RU365063"/>
    </source>
</evidence>
<evidence type="ECO:0000256" key="6">
    <source>
        <dbReference type="ARBA" id="ARBA00022723"/>
    </source>
</evidence>
<organism evidence="16 17">
    <name type="scientific">Roseiflexus castenholzii (strain DSM 13941 / HLO8)</name>
    <dbReference type="NCBI Taxonomy" id="383372"/>
    <lineage>
        <taxon>Bacteria</taxon>
        <taxon>Bacillati</taxon>
        <taxon>Chloroflexota</taxon>
        <taxon>Chloroflexia</taxon>
        <taxon>Chloroflexales</taxon>
        <taxon>Roseiflexineae</taxon>
        <taxon>Roseiflexaceae</taxon>
        <taxon>Roseiflexus</taxon>
    </lineage>
</organism>
<dbReference type="eggNOG" id="COG0439">
    <property type="taxonomic scope" value="Bacteria"/>
</dbReference>
<dbReference type="Pfam" id="PF02786">
    <property type="entry name" value="CPSase_L_D2"/>
    <property type="match status" value="1"/>
</dbReference>
<keyword evidence="17" id="KW-1185">Reference proteome</keyword>
<keyword evidence="7 12" id="KW-0547">Nucleotide-binding</keyword>
<feature type="domain" description="ATP-grasp" evidence="14">
    <location>
        <begin position="120"/>
        <end position="317"/>
    </location>
</feature>
<dbReference type="Gene3D" id="3.30.470.20">
    <property type="entry name" value="ATP-grasp fold, B domain"/>
    <property type="match status" value="1"/>
</dbReference>
<dbReference type="NCBIfam" id="TIGR00514">
    <property type="entry name" value="accC"/>
    <property type="match status" value="1"/>
</dbReference>
<sequence>MFNKVLIANRGEIAVRIVRACHELGVRAVVAYSEADKYSLAVRLADEAVCIGPAASARSYLNPSALISAALMTGCEAIHPGYGFLSENPYFAEICAEYKLKFIGPDANAIRMMGDKALGRKTMRDAGVPTVPGSRGELRTLEEAVETAHQIGYPVLLKPSGGGGGRGMRVAQNEADLIKAYPTSKAEAEAAFGNSALLMEKYLPQVRHVEIQVLADQYGHAIHLGERDCSSQRRHQKIVEEAPSPAVNPDLRARMGEAALKGVRAINYVNAGTMEFLLDPDGNFYFIEMNTRIQVEHPVTEMVTGIDLVKWQLRIAAGEPLTIRQSDVVMRGHAIEARINAEDPDRDFMPSGGEIEYYLPPGGPGVRVDSHLYAGYSPPGYYDSLLAKLIVWGADRNEALARLERALREFVITGIYTTIPFTLAMLEDPPFREGRISTRYVPDLVQRIKESKLE</sequence>
<evidence type="ECO:0000256" key="9">
    <source>
        <dbReference type="ARBA" id="ARBA00022842"/>
    </source>
</evidence>
<dbReference type="OrthoDB" id="9807469at2"/>
<evidence type="ECO:0000256" key="1">
    <source>
        <dbReference type="ARBA" id="ARBA00003761"/>
    </source>
</evidence>
<dbReference type="STRING" id="383372.Rcas_2931"/>
<evidence type="ECO:0000256" key="4">
    <source>
        <dbReference type="ARBA" id="ARBA00013263"/>
    </source>
</evidence>
<dbReference type="FunFam" id="3.30.1490.20:FF:000018">
    <property type="entry name" value="Biotin carboxylase"/>
    <property type="match status" value="1"/>
</dbReference>
<accession>A7NN61</accession>
<dbReference type="GO" id="GO:2001295">
    <property type="term" value="P:malonyl-CoA biosynthetic process"/>
    <property type="evidence" value="ECO:0007669"/>
    <property type="project" value="UniProtKB-UniPathway"/>
</dbReference>
<dbReference type="InterPro" id="IPR005481">
    <property type="entry name" value="BC-like_N"/>
</dbReference>
<evidence type="ECO:0000313" key="16">
    <source>
        <dbReference type="EMBL" id="ABU58993.1"/>
    </source>
</evidence>
<dbReference type="HOGENOM" id="CLU_000395_3_2_0"/>
<keyword evidence="6" id="KW-0479">Metal-binding</keyword>
<dbReference type="PANTHER" id="PTHR48095">
    <property type="entry name" value="PYRUVATE CARBOXYLASE SUBUNIT A"/>
    <property type="match status" value="1"/>
</dbReference>
<evidence type="ECO:0000256" key="10">
    <source>
        <dbReference type="ARBA" id="ARBA00023267"/>
    </source>
</evidence>
<comment type="function">
    <text evidence="1 13">This protein is a component of the acetyl coenzyme A carboxylase complex; first, biotin carboxylase catalyzes the carboxylation of the carrier protein and then the transcarboxylase transfers the carboxyl group to form malonyl-CoA.</text>
</comment>
<evidence type="ECO:0000256" key="12">
    <source>
        <dbReference type="PROSITE-ProRule" id="PRU00409"/>
    </source>
</evidence>
<dbReference type="EC" id="6.3.4.14" evidence="4 13"/>
<keyword evidence="13" id="KW-0443">Lipid metabolism</keyword>
<protein>
    <recommendedName>
        <fullName evidence="4 13">Biotin carboxylase</fullName>
        <ecNumber evidence="4 13">6.3.4.14</ecNumber>
    </recommendedName>
    <alternativeName>
        <fullName evidence="13">Acetyl-coenzyme A carboxylase biotin carboxylase subunit A</fullName>
    </alternativeName>
</protein>
<dbReference type="InterPro" id="IPR005482">
    <property type="entry name" value="Biotin_COase_C"/>
</dbReference>
<keyword evidence="13" id="KW-0444">Lipid biosynthesis</keyword>
<dbReference type="KEGG" id="rca:Rcas_2931"/>
<evidence type="ECO:0000259" key="14">
    <source>
        <dbReference type="PROSITE" id="PS50975"/>
    </source>
</evidence>
<name>A7NN61_ROSCS</name>
<evidence type="ECO:0000256" key="5">
    <source>
        <dbReference type="ARBA" id="ARBA00022598"/>
    </source>
</evidence>
<keyword evidence="13" id="KW-0276">Fatty acid metabolism</keyword>
<comment type="pathway">
    <text evidence="2 13">Lipid metabolism; malonyl-CoA biosynthesis; malonyl-CoA from acetyl-CoA: step 1/1.</text>
</comment>
<dbReference type="SUPFAM" id="SSF56059">
    <property type="entry name" value="Glutathione synthetase ATP-binding domain-like"/>
    <property type="match status" value="1"/>
</dbReference>
<dbReference type="PROSITE" id="PS50979">
    <property type="entry name" value="BC"/>
    <property type="match status" value="1"/>
</dbReference>
<dbReference type="AlphaFoldDB" id="A7NN61"/>
<evidence type="ECO:0000256" key="11">
    <source>
        <dbReference type="ARBA" id="ARBA00048600"/>
    </source>
</evidence>
<evidence type="ECO:0000256" key="3">
    <source>
        <dbReference type="ARBA" id="ARBA00011750"/>
    </source>
</evidence>
<dbReference type="SMART" id="SM00878">
    <property type="entry name" value="Biotin_carb_C"/>
    <property type="match status" value="1"/>
</dbReference>
<feature type="domain" description="Biotin carboxylation" evidence="15">
    <location>
        <begin position="1"/>
        <end position="446"/>
    </location>
</feature>
<comment type="subunit">
    <text evidence="3 13">Acetyl-CoA carboxylase is a heterohexamer of biotin carboxyl carrier protein, biotin carboxylase and the two subunits of carboxyl transferase in a 2:2 complex.</text>
</comment>
<dbReference type="NCBIfam" id="NF006367">
    <property type="entry name" value="PRK08591.1"/>
    <property type="match status" value="1"/>
</dbReference>
<evidence type="ECO:0000256" key="7">
    <source>
        <dbReference type="ARBA" id="ARBA00022741"/>
    </source>
</evidence>
<dbReference type="PROSITE" id="PS00866">
    <property type="entry name" value="CPSASE_1"/>
    <property type="match status" value="1"/>
</dbReference>
<dbReference type="InterPro" id="IPR016185">
    <property type="entry name" value="PreATP-grasp_dom_sf"/>
</dbReference>
<evidence type="ECO:0000256" key="8">
    <source>
        <dbReference type="ARBA" id="ARBA00022840"/>
    </source>
</evidence>
<dbReference type="InterPro" id="IPR004549">
    <property type="entry name" value="Acetyl_CoA_COase_biotin_COase"/>
</dbReference>
<dbReference type="InterPro" id="IPR005479">
    <property type="entry name" value="CPAse_ATP-bd"/>
</dbReference>
<dbReference type="PROSITE" id="PS50975">
    <property type="entry name" value="ATP_GRASP"/>
    <property type="match status" value="1"/>
</dbReference>
<keyword evidence="13" id="KW-0275">Fatty acid biosynthesis</keyword>
<dbReference type="InterPro" id="IPR011054">
    <property type="entry name" value="Rudment_hybrid_motif"/>
</dbReference>
<proteinExistence type="predicted"/>
<dbReference type="Proteomes" id="UP000000263">
    <property type="component" value="Chromosome"/>
</dbReference>